<evidence type="ECO:0000313" key="1">
    <source>
        <dbReference type="EMBL" id="CAZ96696.1"/>
    </source>
</evidence>
<accession>G0L639</accession>
<dbReference type="InterPro" id="IPR032593">
    <property type="entry name" value="DUF4907"/>
</dbReference>
<proteinExistence type="predicted"/>
<dbReference type="OrthoDB" id="674043at2"/>
<protein>
    <recommendedName>
        <fullName evidence="3">DUF4907 domain-containing protein</fullName>
    </recommendedName>
</protein>
<gene>
    <name evidence="1" type="ordered locus">zobellia_2546</name>
</gene>
<reference evidence="1 2" key="2">
    <citation type="journal article" date="2012" name="Environ. Microbiol.">
        <title>Characterization of the first alginolytic operons in a marine bacterium: from their emergence in marine Flavobacteriia to their independent transfers to marine Proteobacteria and human gut Bacteroides.</title>
        <authorList>
            <person name="Thomas F."/>
            <person name="Barbeyron T."/>
            <person name="Tonon T."/>
            <person name="Genicot S."/>
            <person name="Czjzek M."/>
            <person name="Michel G."/>
        </authorList>
    </citation>
    <scope>NUCLEOTIDE SEQUENCE [LARGE SCALE GENOMIC DNA]</scope>
    <source>
        <strain evidence="2">DSM 12802 / CCUG 47099 / CIP 106680 / NCIMB 13871 / Dsij</strain>
    </source>
</reference>
<name>G0L639_ZOBGA</name>
<reference evidence="2" key="1">
    <citation type="submission" date="2009-07" db="EMBL/GenBank/DDBJ databases">
        <title>Complete genome sequence of Zobellia galactanivorans Dsij.</title>
        <authorList>
            <consortium name="Genoscope - CEA"/>
        </authorList>
    </citation>
    <scope>NUCLEOTIDE SEQUENCE [LARGE SCALE GENOMIC DNA]</scope>
    <source>
        <strain evidence="2">DSM 12802 / CCUG 47099 / CIP 106680 / NCIMB 13871 / Dsij</strain>
    </source>
</reference>
<dbReference type="Proteomes" id="UP000008898">
    <property type="component" value="Chromosome"/>
</dbReference>
<dbReference type="HOGENOM" id="CLU_168069_1_0_10"/>
<dbReference type="AlphaFoldDB" id="G0L639"/>
<dbReference type="EMBL" id="FP476056">
    <property type="protein sequence ID" value="CAZ96696.1"/>
    <property type="molecule type" value="Genomic_DNA"/>
</dbReference>
<sequence>MKAKKTYLLFGVLFMVLVSVAFRLKDGAVRTTGLQTQVIEVDEGYGYQILYDNKVLVKQEFIPAIQGKRPFKSEEEARLIGDVVMEKLKKGDDPFITVSELQHMQITF</sequence>
<dbReference type="KEGG" id="zga:ZOBELLIA_2546"/>
<keyword evidence="2" id="KW-1185">Reference proteome</keyword>
<evidence type="ECO:0000313" key="2">
    <source>
        <dbReference type="Proteomes" id="UP000008898"/>
    </source>
</evidence>
<organism evidence="1 2">
    <name type="scientific">Zobellia galactanivorans (strain DSM 12802 / CCUG 47099 / CIP 106680 / NCIMB 13871 / Dsij)</name>
    <dbReference type="NCBI Taxonomy" id="63186"/>
    <lineage>
        <taxon>Bacteria</taxon>
        <taxon>Pseudomonadati</taxon>
        <taxon>Bacteroidota</taxon>
        <taxon>Flavobacteriia</taxon>
        <taxon>Flavobacteriales</taxon>
        <taxon>Flavobacteriaceae</taxon>
        <taxon>Zobellia</taxon>
    </lineage>
</organism>
<evidence type="ECO:0008006" key="3">
    <source>
        <dbReference type="Google" id="ProtNLM"/>
    </source>
</evidence>
<dbReference type="STRING" id="63186.ZOBELLIA_2546"/>
<dbReference type="RefSeq" id="WP_013993892.1">
    <property type="nucleotide sequence ID" value="NC_015844.1"/>
</dbReference>
<dbReference type="Pfam" id="PF16250">
    <property type="entry name" value="DUF4907"/>
    <property type="match status" value="1"/>
</dbReference>